<keyword evidence="13 17" id="KW-0472">Membrane</keyword>
<evidence type="ECO:0000256" key="11">
    <source>
        <dbReference type="ARBA" id="ARBA00022989"/>
    </source>
</evidence>
<feature type="domain" description="Vacuolar membrane protease transmembrane" evidence="20">
    <location>
        <begin position="397"/>
        <end position="670"/>
    </location>
</feature>
<evidence type="ECO:0000256" key="13">
    <source>
        <dbReference type="ARBA" id="ARBA00023136"/>
    </source>
</evidence>
<comment type="subcellular location">
    <subcellularLocation>
        <location evidence="3">Vacuole membrane</location>
        <topology evidence="3">Multi-pass membrane protein</topology>
    </subcellularLocation>
</comment>
<evidence type="ECO:0000256" key="9">
    <source>
        <dbReference type="ARBA" id="ARBA00022801"/>
    </source>
</evidence>
<dbReference type="InterPro" id="IPR045175">
    <property type="entry name" value="M28_fam"/>
</dbReference>
<feature type="transmembrane region" description="Helical" evidence="17">
    <location>
        <begin position="493"/>
        <end position="514"/>
    </location>
</feature>
<keyword evidence="14" id="KW-0325">Glycoprotein</keyword>
<evidence type="ECO:0000256" key="3">
    <source>
        <dbReference type="ARBA" id="ARBA00004128"/>
    </source>
</evidence>
<keyword evidence="5" id="KW-0926">Vacuole</keyword>
<dbReference type="GO" id="GO:0008235">
    <property type="term" value="F:metalloexopeptidase activity"/>
    <property type="evidence" value="ECO:0007669"/>
    <property type="project" value="InterPro"/>
</dbReference>
<gene>
    <name evidence="21" type="ORF">CANARDRAFT_204882</name>
</gene>
<keyword evidence="7 17" id="KW-0812">Transmembrane</keyword>
<dbReference type="GO" id="GO:0005774">
    <property type="term" value="C:vacuolar membrane"/>
    <property type="evidence" value="ECO:0007669"/>
    <property type="project" value="UniProtKB-SubCell"/>
</dbReference>
<dbReference type="CDD" id="cd03875">
    <property type="entry name" value="M28_Fxna_like"/>
    <property type="match status" value="1"/>
</dbReference>
<comment type="cofactor">
    <cofactor evidence="1">
        <name>Zn(2+)</name>
        <dbReference type="ChEBI" id="CHEBI:29105"/>
    </cofactor>
</comment>
<feature type="transmembrane region" description="Helical" evidence="17">
    <location>
        <begin position="462"/>
        <end position="481"/>
    </location>
</feature>
<dbReference type="PANTHER" id="PTHR12147:SF58">
    <property type="entry name" value="VACUOLAR MEMBRANE PROTEASE"/>
    <property type="match status" value="1"/>
</dbReference>
<evidence type="ECO:0000256" key="1">
    <source>
        <dbReference type="ARBA" id="ARBA00001947"/>
    </source>
</evidence>
<dbReference type="Pfam" id="PF22250">
    <property type="entry name" value="PFF1_C"/>
    <property type="match status" value="1"/>
</dbReference>
<dbReference type="OrthoDB" id="76293at2759"/>
<evidence type="ECO:0000259" key="18">
    <source>
        <dbReference type="Pfam" id="PF04389"/>
    </source>
</evidence>
<feature type="transmembrane region" description="Helical" evidence="17">
    <location>
        <begin position="671"/>
        <end position="689"/>
    </location>
</feature>
<keyword evidence="9 15" id="KW-0378">Hydrolase</keyword>
<dbReference type="GO" id="GO:0046872">
    <property type="term" value="F:metal ion binding"/>
    <property type="evidence" value="ECO:0007669"/>
    <property type="project" value="UniProtKB-KW"/>
</dbReference>
<dbReference type="AlphaFoldDB" id="A0A1E4SSV6"/>
<evidence type="ECO:0000259" key="19">
    <source>
        <dbReference type="Pfam" id="PF22250"/>
    </source>
</evidence>
<comment type="function">
    <text evidence="2">May be involved in vacuolar sorting and osmoregulation.</text>
</comment>
<name>A0A1E4SSV6_9ASCO</name>
<feature type="domain" description="Vacuolar membrane protease C-terminal" evidence="19">
    <location>
        <begin position="699"/>
        <end position="983"/>
    </location>
</feature>
<protein>
    <recommendedName>
        <fullName evidence="15">Peptide hydrolase</fullName>
        <ecNumber evidence="15">3.4.-.-</ecNumber>
    </recommendedName>
</protein>
<accession>A0A1E4SSV6</accession>
<evidence type="ECO:0000256" key="15">
    <source>
        <dbReference type="RuleBase" id="RU361240"/>
    </source>
</evidence>
<feature type="transmembrane region" description="Helical" evidence="17">
    <location>
        <begin position="429"/>
        <end position="450"/>
    </location>
</feature>
<dbReference type="Pfam" id="PF22251">
    <property type="entry name" value="PFF1_TM"/>
    <property type="match status" value="1"/>
</dbReference>
<reference evidence="22" key="1">
    <citation type="submission" date="2016-04" db="EMBL/GenBank/DDBJ databases">
        <title>Comparative genomics of biotechnologically important yeasts.</title>
        <authorList>
            <consortium name="DOE Joint Genome Institute"/>
            <person name="Riley R."/>
            <person name="Haridas S."/>
            <person name="Wolfe K.H."/>
            <person name="Lopes M.R."/>
            <person name="Hittinger C.T."/>
            <person name="Goker M."/>
            <person name="Salamov A."/>
            <person name="Wisecaver J."/>
            <person name="Long T.M."/>
            <person name="Aerts A.L."/>
            <person name="Barry K."/>
            <person name="Choi C."/>
            <person name="Clum A."/>
            <person name="Coughlan A.Y."/>
            <person name="Deshpande S."/>
            <person name="Douglass A.P."/>
            <person name="Hanson S.J."/>
            <person name="Klenk H.-P."/>
            <person name="Labutti K."/>
            <person name="Lapidus A."/>
            <person name="Lindquist E."/>
            <person name="Lipzen A."/>
            <person name="Meier-Kolthoff J.P."/>
            <person name="Ohm R.A."/>
            <person name="Otillar R.P."/>
            <person name="Pangilinan J."/>
            <person name="Peng Y."/>
            <person name="Rokas A."/>
            <person name="Rosa C.A."/>
            <person name="Scheuner C."/>
            <person name="Sibirny A.A."/>
            <person name="Slot J.C."/>
            <person name="Stielow J.B."/>
            <person name="Sun H."/>
            <person name="Kurtzman C.P."/>
            <person name="Blackwell M."/>
            <person name="Grigoriev I.V."/>
            <person name="Jeffries T.W."/>
        </authorList>
    </citation>
    <scope>NUCLEOTIDE SEQUENCE [LARGE SCALE GENOMIC DNA]</scope>
    <source>
        <strain evidence="22">NRRL YB-2248</strain>
    </source>
</reference>
<keyword evidence="12" id="KW-0482">Metalloprotease</keyword>
<keyword evidence="8 15" id="KW-0479">Metal-binding</keyword>
<dbReference type="SUPFAM" id="SSF53187">
    <property type="entry name" value="Zn-dependent exopeptidases"/>
    <property type="match status" value="1"/>
</dbReference>
<feature type="region of interest" description="Disordered" evidence="16">
    <location>
        <begin position="541"/>
        <end position="572"/>
    </location>
</feature>
<evidence type="ECO:0000256" key="14">
    <source>
        <dbReference type="ARBA" id="ARBA00023180"/>
    </source>
</evidence>
<sequence>MTQDKPGFFTRFVRSTFGFRKTTLTFLVVISYILAIAINLYFDHLSLTPPNPNPKILTRSWIDLQQISTDFHPYDSHANDQVHDYLLLRLDEISTKKPYFNYTDDYNNLNIMINQQDVFDPSNLANRIIYFESSNLVFKIQGKDPNLEGVLISAHYDSVPTAYGTTDDGMGIASMLGVLEHFAKSTTDQPDRTLIFNFNNNEEFGLLGAEAFLKHEWYPLVKYFINLEGTGAGGKAVLFRSTDVGILSYYSGVERPFGNSLMQQGFQSGLIRSQTDYKVYTENGLRGVDIAFYKPRSLYHTLRDSISSTTKGSLWHMEKNCLDMVSNLAYNIDPIDDNLQKAIFFDILGWYLIYLPVDSLYKLNVFILTIVPTITLIFLIIVNKRGTWHVDAAKGWLRLPISLTCSYFVTNFVSSYIYLNDPLLLSNDYISPLLALSSLNILCNYFILNFASWLRPVHDQKLIVLFELNIITWCLTCWATTKEKIDSNVGCYSFTIIYLLVSIASLFGLLSLMLKPKAPRYKKVMKPRLYGSTDEEQQQHLIDQNSIQSSSNTTTVESDHHPLMSDTASTTSRTNSPTIVIIDHETEETYKKKLKDAALKSFSYDWSLQFLMMVPLSILIIFTDGELLLQALHQTVQESKILGNFTMKMLVYIAICLGCPILPFVHKLNSIMLLFFMLVMLICCTISYFEEPYSFSAPLKLRFLQTVTSGSDDDDKAIVSLFGRSGYIKPILKDIPSVDEKDVNCTQYKESGNELCLFNSKRPWLIDGTISQNDYSNYLNIEIITNSNTDKKKKSDKYSPFNAELKINVEDNRNCVLNFNSSKYNYLDSKNNKKMISPVKLITIYNSEIDSTISPNPIDELPTGYSIDLNGNHHFKLMKGIDELQLHKLNWTQNSYHLGIQWLPFTFEDDDFKLDDLSNNLGINVKCYWGEYDDKVNVDDDEVDDEVDEFGFKIRKVPALDELIQYSPDYIIYSNLAKGLVEVDGYVEL</sequence>
<dbReference type="Pfam" id="PF04389">
    <property type="entry name" value="Peptidase_M28"/>
    <property type="match status" value="1"/>
</dbReference>
<feature type="transmembrane region" description="Helical" evidence="17">
    <location>
        <begin position="395"/>
        <end position="417"/>
    </location>
</feature>
<feature type="transmembrane region" description="Helical" evidence="17">
    <location>
        <begin position="602"/>
        <end position="622"/>
    </location>
</feature>
<dbReference type="PANTHER" id="PTHR12147">
    <property type="entry name" value="METALLOPEPTIDASE M28 FAMILY MEMBER"/>
    <property type="match status" value="1"/>
</dbReference>
<dbReference type="InterPro" id="IPR053976">
    <property type="entry name" value="PFF1_TM"/>
</dbReference>
<evidence type="ECO:0000259" key="20">
    <source>
        <dbReference type="Pfam" id="PF22251"/>
    </source>
</evidence>
<feature type="transmembrane region" description="Helical" evidence="17">
    <location>
        <begin position="642"/>
        <end position="664"/>
    </location>
</feature>
<evidence type="ECO:0000256" key="2">
    <source>
        <dbReference type="ARBA" id="ARBA00003273"/>
    </source>
</evidence>
<evidence type="ECO:0000256" key="4">
    <source>
        <dbReference type="ARBA" id="ARBA00010918"/>
    </source>
</evidence>
<dbReference type="InterPro" id="IPR007484">
    <property type="entry name" value="Peptidase_M28"/>
</dbReference>
<keyword evidence="10 15" id="KW-0862">Zinc</keyword>
<organism evidence="21 22">
    <name type="scientific">[Candida] arabinofermentans NRRL YB-2248</name>
    <dbReference type="NCBI Taxonomy" id="983967"/>
    <lineage>
        <taxon>Eukaryota</taxon>
        <taxon>Fungi</taxon>
        <taxon>Dikarya</taxon>
        <taxon>Ascomycota</taxon>
        <taxon>Saccharomycotina</taxon>
        <taxon>Pichiomycetes</taxon>
        <taxon>Pichiales</taxon>
        <taxon>Pichiaceae</taxon>
        <taxon>Ogataea</taxon>
        <taxon>Ogataea/Candida clade</taxon>
    </lineage>
</organism>
<comment type="similarity">
    <text evidence="4 15">Belongs to the peptidase M28 family.</text>
</comment>
<proteinExistence type="inferred from homology"/>
<feature type="compositionally biased region" description="Low complexity" evidence="16">
    <location>
        <begin position="544"/>
        <end position="555"/>
    </location>
</feature>
<evidence type="ECO:0000256" key="17">
    <source>
        <dbReference type="SAM" id="Phobius"/>
    </source>
</evidence>
<keyword evidence="11 17" id="KW-1133">Transmembrane helix</keyword>
<evidence type="ECO:0000256" key="6">
    <source>
        <dbReference type="ARBA" id="ARBA00022670"/>
    </source>
</evidence>
<evidence type="ECO:0000256" key="12">
    <source>
        <dbReference type="ARBA" id="ARBA00023049"/>
    </source>
</evidence>
<keyword evidence="22" id="KW-1185">Reference proteome</keyword>
<dbReference type="Gene3D" id="3.40.630.10">
    <property type="entry name" value="Zn peptidases"/>
    <property type="match status" value="1"/>
</dbReference>
<keyword evidence="6 15" id="KW-0645">Protease</keyword>
<dbReference type="Proteomes" id="UP000094801">
    <property type="component" value="Unassembled WGS sequence"/>
</dbReference>
<evidence type="ECO:0000313" key="22">
    <source>
        <dbReference type="Proteomes" id="UP000094801"/>
    </source>
</evidence>
<evidence type="ECO:0000256" key="10">
    <source>
        <dbReference type="ARBA" id="ARBA00022833"/>
    </source>
</evidence>
<evidence type="ECO:0000256" key="8">
    <source>
        <dbReference type="ARBA" id="ARBA00022723"/>
    </source>
</evidence>
<dbReference type="EC" id="3.4.-.-" evidence="15"/>
<dbReference type="InterPro" id="IPR048024">
    <property type="entry name" value="Fxna-like_M28_dom"/>
</dbReference>
<feature type="domain" description="Peptidase M28" evidence="18">
    <location>
        <begin position="135"/>
        <end position="324"/>
    </location>
</feature>
<feature type="transmembrane region" description="Helical" evidence="17">
    <location>
        <begin position="21"/>
        <end position="42"/>
    </location>
</feature>
<dbReference type="STRING" id="983967.A0A1E4SSV6"/>
<feature type="transmembrane region" description="Helical" evidence="17">
    <location>
        <begin position="363"/>
        <end position="383"/>
    </location>
</feature>
<evidence type="ECO:0000256" key="16">
    <source>
        <dbReference type="SAM" id="MobiDB-lite"/>
    </source>
</evidence>
<evidence type="ECO:0000256" key="7">
    <source>
        <dbReference type="ARBA" id="ARBA00022692"/>
    </source>
</evidence>
<dbReference type="InterPro" id="IPR053975">
    <property type="entry name" value="PFF1_C"/>
</dbReference>
<dbReference type="EMBL" id="KV453879">
    <property type="protein sequence ID" value="ODV82598.1"/>
    <property type="molecule type" value="Genomic_DNA"/>
</dbReference>
<evidence type="ECO:0000256" key="5">
    <source>
        <dbReference type="ARBA" id="ARBA00022554"/>
    </source>
</evidence>
<evidence type="ECO:0000313" key="21">
    <source>
        <dbReference type="EMBL" id="ODV82598.1"/>
    </source>
</evidence>
<dbReference type="GO" id="GO:0006508">
    <property type="term" value="P:proteolysis"/>
    <property type="evidence" value="ECO:0007669"/>
    <property type="project" value="UniProtKB-KW"/>
</dbReference>